<proteinExistence type="predicted"/>
<comment type="caution">
    <text evidence="2">The sequence shown here is derived from an EMBL/GenBank/DDBJ whole genome shotgun (WGS) entry which is preliminary data.</text>
</comment>
<protein>
    <submittedName>
        <fullName evidence="2">Ubiquinone/menaquinone biosynthesis C-methylase UbiE</fullName>
    </submittedName>
</protein>
<dbReference type="Pfam" id="PF13649">
    <property type="entry name" value="Methyltransf_25"/>
    <property type="match status" value="1"/>
</dbReference>
<dbReference type="CDD" id="cd02440">
    <property type="entry name" value="AdoMet_MTases"/>
    <property type="match status" value="1"/>
</dbReference>
<dbReference type="PANTHER" id="PTHR43591:SF110">
    <property type="entry name" value="RHODANESE DOMAIN-CONTAINING PROTEIN"/>
    <property type="match status" value="1"/>
</dbReference>
<gene>
    <name evidence="2" type="ORF">SAMN05660686_03417</name>
</gene>
<accession>A0A8G2BJW1</accession>
<sequence length="363" mass="39741">MSITTQSGRPGALLGYGLGQGTRMAWYLGNYLATRSWFARIDPTEKRRPTLRGRLRGARIQAALSRGALALMARDAAHVRNGTYPMPADLRPRPAAVGEMAGYWRDLPRVALRRRLKQGQEPAVEPVPEEDGYPRYYLQNFHYQSGGWLTEESADLYDTQVEVLFGGLAQAMRRQGVVPVVEWLRARGSPDGPGFGAGVTLLDLATGTGAMLEAVGQAAPALDLQGLDLSRAYLDKAQRRLAGRDVTWHRAKAEAIPLPDGSVDLVTASYLFHELPKKIRAEVLAEVRRVLRPGGRLVLVDSLQLGDTPALDPVLRSFPEQFHEPYYADWIGADVPSLLAAAGFAVDAVDKAYLSKVFVGGKR</sequence>
<dbReference type="OrthoDB" id="5517736at2"/>
<reference evidence="2 3" key="1">
    <citation type="submission" date="2016-10" db="EMBL/GenBank/DDBJ databases">
        <authorList>
            <person name="Varghese N."/>
            <person name="Submissions S."/>
        </authorList>
    </citation>
    <scope>NUCLEOTIDE SEQUENCE [LARGE SCALE GENOMIC DNA]</scope>
    <source>
        <strain evidence="2 3">DSM 18839</strain>
    </source>
</reference>
<evidence type="ECO:0000313" key="3">
    <source>
        <dbReference type="Proteomes" id="UP000198615"/>
    </source>
</evidence>
<dbReference type="Gene3D" id="3.40.50.150">
    <property type="entry name" value="Vaccinia Virus protein VP39"/>
    <property type="match status" value="1"/>
</dbReference>
<dbReference type="PANTHER" id="PTHR43591">
    <property type="entry name" value="METHYLTRANSFERASE"/>
    <property type="match status" value="1"/>
</dbReference>
<dbReference type="GO" id="GO:0032259">
    <property type="term" value="P:methylation"/>
    <property type="evidence" value="ECO:0007669"/>
    <property type="project" value="UniProtKB-KW"/>
</dbReference>
<dbReference type="RefSeq" id="WP_139189370.1">
    <property type="nucleotide sequence ID" value="NZ_FNBW01000010.1"/>
</dbReference>
<dbReference type="AlphaFoldDB" id="A0A8G2BJW1"/>
<dbReference type="Proteomes" id="UP000198615">
    <property type="component" value="Unassembled WGS sequence"/>
</dbReference>
<keyword evidence="2" id="KW-0830">Ubiquinone</keyword>
<keyword evidence="2" id="KW-0489">Methyltransferase</keyword>
<keyword evidence="3" id="KW-1185">Reference proteome</keyword>
<dbReference type="SUPFAM" id="SSF53335">
    <property type="entry name" value="S-adenosyl-L-methionine-dependent methyltransferases"/>
    <property type="match status" value="1"/>
</dbReference>
<dbReference type="InterPro" id="IPR029063">
    <property type="entry name" value="SAM-dependent_MTases_sf"/>
</dbReference>
<keyword evidence="2" id="KW-0808">Transferase</keyword>
<evidence type="ECO:0000313" key="2">
    <source>
        <dbReference type="EMBL" id="SDG11166.1"/>
    </source>
</evidence>
<organism evidence="2 3">
    <name type="scientific">Thalassobaculum litoreum DSM 18839</name>
    <dbReference type="NCBI Taxonomy" id="1123362"/>
    <lineage>
        <taxon>Bacteria</taxon>
        <taxon>Pseudomonadati</taxon>
        <taxon>Pseudomonadota</taxon>
        <taxon>Alphaproteobacteria</taxon>
        <taxon>Rhodospirillales</taxon>
        <taxon>Thalassobaculaceae</taxon>
        <taxon>Thalassobaculum</taxon>
    </lineage>
</organism>
<name>A0A8G2BJW1_9PROT</name>
<evidence type="ECO:0000259" key="1">
    <source>
        <dbReference type="Pfam" id="PF13649"/>
    </source>
</evidence>
<dbReference type="InterPro" id="IPR041698">
    <property type="entry name" value="Methyltransf_25"/>
</dbReference>
<dbReference type="GO" id="GO:0008168">
    <property type="term" value="F:methyltransferase activity"/>
    <property type="evidence" value="ECO:0007669"/>
    <property type="project" value="UniProtKB-KW"/>
</dbReference>
<dbReference type="EMBL" id="FNBW01000010">
    <property type="protein sequence ID" value="SDG11166.1"/>
    <property type="molecule type" value="Genomic_DNA"/>
</dbReference>
<feature type="domain" description="Methyltransferase" evidence="1">
    <location>
        <begin position="202"/>
        <end position="295"/>
    </location>
</feature>